<dbReference type="InterPro" id="IPR053169">
    <property type="entry name" value="MUG_Protein"/>
</dbReference>
<dbReference type="InterPro" id="IPR008928">
    <property type="entry name" value="6-hairpin_glycosidase_sf"/>
</dbReference>
<comment type="caution">
    <text evidence="2">The sequence shown here is derived from an EMBL/GenBank/DDBJ whole genome shotgun (WGS) entry which is preliminary data.</text>
</comment>
<evidence type="ECO:0000256" key="1">
    <source>
        <dbReference type="SAM" id="SignalP"/>
    </source>
</evidence>
<dbReference type="GO" id="GO:0005975">
    <property type="term" value="P:carbohydrate metabolic process"/>
    <property type="evidence" value="ECO:0007669"/>
    <property type="project" value="InterPro"/>
</dbReference>
<keyword evidence="3" id="KW-1185">Reference proteome</keyword>
<dbReference type="Gene3D" id="1.50.10.20">
    <property type="match status" value="1"/>
</dbReference>
<dbReference type="InParanoid" id="A0A1V8T7Q1"/>
<dbReference type="OrthoDB" id="9984024at2759"/>
<dbReference type="SUPFAM" id="SSF48208">
    <property type="entry name" value="Six-hairpin glycosidases"/>
    <property type="match status" value="1"/>
</dbReference>
<dbReference type="Proteomes" id="UP000192596">
    <property type="component" value="Unassembled WGS sequence"/>
</dbReference>
<name>A0A1V8T7Q1_9PEZI</name>
<dbReference type="InterPro" id="IPR005198">
    <property type="entry name" value="Glyco_hydro_76"/>
</dbReference>
<evidence type="ECO:0000313" key="3">
    <source>
        <dbReference type="Proteomes" id="UP000192596"/>
    </source>
</evidence>
<reference evidence="3" key="1">
    <citation type="submission" date="2017-03" db="EMBL/GenBank/DDBJ databases">
        <title>Genomes of endolithic fungi from Antarctica.</title>
        <authorList>
            <person name="Coleine C."/>
            <person name="Masonjones S."/>
            <person name="Stajich J.E."/>
        </authorList>
    </citation>
    <scope>NUCLEOTIDE SEQUENCE [LARGE SCALE GENOMIC DNA]</scope>
    <source>
        <strain evidence="3">CCFEE 5527</strain>
    </source>
</reference>
<keyword evidence="1" id="KW-0732">Signal</keyword>
<gene>
    <name evidence="2" type="ORF">B0A48_07056</name>
</gene>
<evidence type="ECO:0008006" key="4">
    <source>
        <dbReference type="Google" id="ProtNLM"/>
    </source>
</evidence>
<accession>A0A1V8T7Q1</accession>
<dbReference type="PANTHER" id="PTHR47791:SF1">
    <property type="entry name" value="ENDO MANNANASE, GH76 FAMILY (EUROFUNG)"/>
    <property type="match status" value="1"/>
</dbReference>
<feature type="chain" id="PRO_5013116749" description="Mannan endo-1,6-alpha-mannosidase" evidence="1">
    <location>
        <begin position="22"/>
        <end position="390"/>
    </location>
</feature>
<dbReference type="STRING" id="1507870.A0A1V8T7Q1"/>
<feature type="signal peptide" evidence="1">
    <location>
        <begin position="1"/>
        <end position="21"/>
    </location>
</feature>
<proteinExistence type="predicted"/>
<evidence type="ECO:0000313" key="2">
    <source>
        <dbReference type="EMBL" id="OQO07359.1"/>
    </source>
</evidence>
<dbReference type="PANTHER" id="PTHR47791">
    <property type="entry name" value="MEIOTICALLY UP-REGULATED GENE 191 PROTEIN"/>
    <property type="match status" value="1"/>
</dbReference>
<organism evidence="2 3">
    <name type="scientific">Cryoendolithus antarcticus</name>
    <dbReference type="NCBI Taxonomy" id="1507870"/>
    <lineage>
        <taxon>Eukaryota</taxon>
        <taxon>Fungi</taxon>
        <taxon>Dikarya</taxon>
        <taxon>Ascomycota</taxon>
        <taxon>Pezizomycotina</taxon>
        <taxon>Dothideomycetes</taxon>
        <taxon>Dothideomycetidae</taxon>
        <taxon>Cladosporiales</taxon>
        <taxon>Cladosporiaceae</taxon>
        <taxon>Cryoendolithus</taxon>
    </lineage>
</organism>
<dbReference type="EMBL" id="NAJO01000014">
    <property type="protein sequence ID" value="OQO07359.1"/>
    <property type="molecule type" value="Genomic_DNA"/>
</dbReference>
<dbReference type="AlphaFoldDB" id="A0A1V8T7Q1"/>
<sequence length="390" mass="43483">MWLSLTAPLSLIASFISTGHAVSLQNAETSFDVLQQWYNHSTGLWIPSTGWWNSANCLTTIADLALIDPKIRASTSYVWPTTWTKAQLYNLQMQKTLTPQHLPWTYYGPSPSQPWPHFPPSWPLPPWRQTNGFLNDYYDDEGWWALAWIAVYDVTGDRQYLETAENIFEDMAKSYNTTPCGGIWWDKAHTYVNAIANELFLDVAAHLANRGGGGKRRYYLGWGERQWNWFNASGMINSNYTINDGLTTDCKNNGGTVWSYNQGVIVGGLTELSRASSNKSYIATAKKIVDAAITSLTNVNGILHDACEPDCGADGSQFKGVFARNLQILQQASPETRYRDFLVKNANSIWTSDRDANNQLSLIWSGPVEVPANASTHSSAMDAIVASLTV</sequence>
<dbReference type="Pfam" id="PF03663">
    <property type="entry name" value="Glyco_hydro_76"/>
    <property type="match status" value="1"/>
</dbReference>
<protein>
    <recommendedName>
        <fullName evidence="4">Mannan endo-1,6-alpha-mannosidase</fullName>
    </recommendedName>
</protein>